<reference evidence="1 2" key="1">
    <citation type="submission" date="2021-03" db="EMBL/GenBank/DDBJ databases">
        <title>Sequencing the genomes of 1000 actinobacteria strains.</title>
        <authorList>
            <person name="Klenk H.-P."/>
        </authorList>
    </citation>
    <scope>NUCLEOTIDE SEQUENCE [LARGE SCALE GENOMIC DNA]</scope>
    <source>
        <strain evidence="1 2">DSM 13468</strain>
    </source>
</reference>
<evidence type="ECO:0000313" key="1">
    <source>
        <dbReference type="EMBL" id="MBP2378848.1"/>
    </source>
</evidence>
<evidence type="ECO:0000313" key="2">
    <source>
        <dbReference type="Proteomes" id="UP000703720"/>
    </source>
</evidence>
<accession>A0ABS4WSB9</accession>
<protein>
    <submittedName>
        <fullName evidence="1">Uncharacterized protein</fullName>
    </submittedName>
</protein>
<dbReference type="EMBL" id="JAGIOA010000001">
    <property type="protein sequence ID" value="MBP2378848.1"/>
    <property type="molecule type" value="Genomic_DNA"/>
</dbReference>
<organism evidence="1 2">
    <name type="scientific">Microbacterium phyllosphaerae</name>
    <dbReference type="NCBI Taxonomy" id="124798"/>
    <lineage>
        <taxon>Bacteria</taxon>
        <taxon>Bacillati</taxon>
        <taxon>Actinomycetota</taxon>
        <taxon>Actinomycetes</taxon>
        <taxon>Micrococcales</taxon>
        <taxon>Microbacteriaceae</taxon>
        <taxon>Microbacterium</taxon>
    </lineage>
</organism>
<dbReference type="Proteomes" id="UP000703720">
    <property type="component" value="Unassembled WGS sequence"/>
</dbReference>
<comment type="caution">
    <text evidence="1">The sequence shown here is derived from an EMBL/GenBank/DDBJ whole genome shotgun (WGS) entry which is preliminary data.</text>
</comment>
<gene>
    <name evidence="1" type="ORF">JOF42_002343</name>
</gene>
<name>A0ABS4WSB9_9MICO</name>
<keyword evidence="2" id="KW-1185">Reference proteome</keyword>
<proteinExistence type="predicted"/>
<dbReference type="RefSeq" id="WP_210098021.1">
    <property type="nucleotide sequence ID" value="NZ_BAAAIO010000003.1"/>
</dbReference>
<sequence>MNAAPSPSGADHPRTTISAQASIAIDAWAWGLADGSLRLWQLPDAINTLWGVAYEQGRRSRDTEVQLLKLDADRLWLRAFVDNDRQQYLLDRLDQAADLANRPDVDDVLDEAWQIYLASLDNIREPIRLTSTQDTRKEVA</sequence>